<reference evidence="1" key="1">
    <citation type="submission" date="2016-02" db="EMBL/GenBank/DDBJ databases">
        <title>WGS assembly of Manihot esculenta.</title>
        <authorList>
            <person name="Bredeson J.V."/>
            <person name="Prochnik S.E."/>
            <person name="Lyons J.B."/>
            <person name="Schmutz J."/>
            <person name="Grimwood J."/>
            <person name="Vrebalov J."/>
            <person name="Bart R.S."/>
            <person name="Amuge T."/>
            <person name="Ferguson M.E."/>
            <person name="Green R."/>
            <person name="Putnam N."/>
            <person name="Stites J."/>
            <person name="Rounsley S."/>
            <person name="Rokhsar D.S."/>
        </authorList>
    </citation>
    <scope>NUCLEOTIDE SEQUENCE [LARGE SCALE GENOMIC DNA]</scope>
    <source>
        <tissue evidence="1">Leaf</tissue>
    </source>
</reference>
<organism evidence="1">
    <name type="scientific">Manihot esculenta</name>
    <name type="common">Cassava</name>
    <name type="synonym">Jatropha manihot</name>
    <dbReference type="NCBI Taxonomy" id="3983"/>
    <lineage>
        <taxon>Eukaryota</taxon>
        <taxon>Viridiplantae</taxon>
        <taxon>Streptophyta</taxon>
        <taxon>Embryophyta</taxon>
        <taxon>Tracheophyta</taxon>
        <taxon>Spermatophyta</taxon>
        <taxon>Magnoliopsida</taxon>
        <taxon>eudicotyledons</taxon>
        <taxon>Gunneridae</taxon>
        <taxon>Pentapetalae</taxon>
        <taxon>rosids</taxon>
        <taxon>fabids</taxon>
        <taxon>Malpighiales</taxon>
        <taxon>Euphorbiaceae</taxon>
        <taxon>Crotonoideae</taxon>
        <taxon>Manihoteae</taxon>
        <taxon>Manihot</taxon>
    </lineage>
</organism>
<sequence length="88" mass="10167">MEKSIRCHIEPCIVFKTRTRKNMLKQVEQNANSPYIMLTTLNNVNISTGSTIPNYKSTTASSNLDSNNCKRYKYNIFNGKLPEFPLQY</sequence>
<evidence type="ECO:0000313" key="1">
    <source>
        <dbReference type="EMBL" id="OAY55366.1"/>
    </source>
</evidence>
<accession>A0A2C9W7J3</accession>
<gene>
    <name evidence="1" type="ORF">MANES_03G148300</name>
</gene>
<dbReference type="EMBL" id="CM004389">
    <property type="protein sequence ID" value="OAY55366.1"/>
    <property type="molecule type" value="Genomic_DNA"/>
</dbReference>
<proteinExistence type="predicted"/>
<protein>
    <submittedName>
        <fullName evidence="1">Uncharacterized protein</fullName>
    </submittedName>
</protein>
<dbReference type="AlphaFoldDB" id="A0A2C9W7J3"/>
<name>A0A2C9W7J3_MANES</name>